<evidence type="ECO:0008006" key="4">
    <source>
        <dbReference type="Google" id="ProtNLM"/>
    </source>
</evidence>
<feature type="transmembrane region" description="Helical" evidence="1">
    <location>
        <begin position="286"/>
        <end position="310"/>
    </location>
</feature>
<evidence type="ECO:0000313" key="3">
    <source>
        <dbReference type="Proteomes" id="UP001432322"/>
    </source>
</evidence>
<feature type="transmembrane region" description="Helical" evidence="1">
    <location>
        <begin position="258"/>
        <end position="279"/>
    </location>
</feature>
<feature type="transmembrane region" description="Helical" evidence="1">
    <location>
        <begin position="228"/>
        <end position="252"/>
    </location>
</feature>
<feature type="transmembrane region" description="Helical" evidence="1">
    <location>
        <begin position="184"/>
        <end position="207"/>
    </location>
</feature>
<keyword evidence="1" id="KW-0472">Membrane</keyword>
<keyword evidence="1" id="KW-1133">Transmembrane helix</keyword>
<dbReference type="Pfam" id="PF10319">
    <property type="entry name" value="7TM_GPCR_Srj"/>
    <property type="match status" value="1"/>
</dbReference>
<organism evidence="2 3">
    <name type="scientific">Pristionchus fissidentatus</name>
    <dbReference type="NCBI Taxonomy" id="1538716"/>
    <lineage>
        <taxon>Eukaryota</taxon>
        <taxon>Metazoa</taxon>
        <taxon>Ecdysozoa</taxon>
        <taxon>Nematoda</taxon>
        <taxon>Chromadorea</taxon>
        <taxon>Rhabditida</taxon>
        <taxon>Rhabditina</taxon>
        <taxon>Diplogasteromorpha</taxon>
        <taxon>Diplogasteroidea</taxon>
        <taxon>Neodiplogasteridae</taxon>
        <taxon>Pristionchus</taxon>
    </lineage>
</organism>
<dbReference type="SUPFAM" id="SSF81321">
    <property type="entry name" value="Family A G protein-coupled receptor-like"/>
    <property type="match status" value="1"/>
</dbReference>
<accession>A0AAV5VPS1</accession>
<protein>
    <recommendedName>
        <fullName evidence="4">G protein-coupled receptor</fullName>
    </recommendedName>
</protein>
<comment type="caution">
    <text evidence="2">The sequence shown here is derived from an EMBL/GenBank/DDBJ whole genome shotgun (WGS) entry which is preliminary data.</text>
</comment>
<sequence length="358" mass="41118">MVAEKDRALFEFFALIETTNIMLSFISNTYLIYIILKSSKELGGYRFLLLAFAINDIYFPLIHFLTLPVICSYRDAFIMFSKGILTSKFSICLFAATFSQTMPIMAHLFIYRLIVLKWLNIGGASSAPYLSRHCWFNYHSDDELQAYVKPFLDSDFPGEGEGHIGALYYNDEGLRFSAVLTTMGFNSIMCFWSVIIFTCSVQIVLFFRLGVTAGSRKTHQMQRHMFRTLVLQMIVPIVCVYMPCAGIINFPIFFPISVFPNFVTLTLFPLIDAIITLLGELGGYRFLLLAFAINDIYFPLIHFLTLPVVLLKFLNCWYNYHSDDELQAYVKPFLESDFPGEGRGHFGHFLRGHFGHLF</sequence>
<dbReference type="EMBL" id="BTSY01000004">
    <property type="protein sequence ID" value="GMT21601.1"/>
    <property type="molecule type" value="Genomic_DNA"/>
</dbReference>
<dbReference type="PANTHER" id="PTHR22943:SF248">
    <property type="entry name" value="SEVEN TM RECEPTOR"/>
    <property type="match status" value="1"/>
</dbReference>
<feature type="transmembrane region" description="Helical" evidence="1">
    <location>
        <begin position="12"/>
        <end position="35"/>
    </location>
</feature>
<feature type="transmembrane region" description="Helical" evidence="1">
    <location>
        <begin position="47"/>
        <end position="70"/>
    </location>
</feature>
<dbReference type="Proteomes" id="UP001432322">
    <property type="component" value="Unassembled WGS sequence"/>
</dbReference>
<dbReference type="InterPro" id="IPR019423">
    <property type="entry name" value="7TM_GPCR_serpentine_rcpt_Srj"/>
</dbReference>
<evidence type="ECO:0000313" key="2">
    <source>
        <dbReference type="EMBL" id="GMT21601.1"/>
    </source>
</evidence>
<gene>
    <name evidence="2" type="ORF">PFISCL1PPCAC_12898</name>
</gene>
<dbReference type="AlphaFoldDB" id="A0AAV5VPS1"/>
<proteinExistence type="predicted"/>
<keyword evidence="3" id="KW-1185">Reference proteome</keyword>
<evidence type="ECO:0000256" key="1">
    <source>
        <dbReference type="SAM" id="Phobius"/>
    </source>
</evidence>
<keyword evidence="1" id="KW-0812">Transmembrane</keyword>
<dbReference type="PANTHER" id="PTHR22943">
    <property type="entry name" value="7-TRANSMEMBRANE DOMAIN RECEPTOR C.ELEGANS"/>
    <property type="match status" value="1"/>
</dbReference>
<reference evidence="2" key="1">
    <citation type="submission" date="2023-10" db="EMBL/GenBank/DDBJ databases">
        <title>Genome assembly of Pristionchus species.</title>
        <authorList>
            <person name="Yoshida K."/>
            <person name="Sommer R.J."/>
        </authorList>
    </citation>
    <scope>NUCLEOTIDE SEQUENCE</scope>
    <source>
        <strain evidence="2">RS5133</strain>
    </source>
</reference>
<name>A0AAV5VPS1_9BILA</name>
<feature type="transmembrane region" description="Helical" evidence="1">
    <location>
        <begin position="91"/>
        <end position="110"/>
    </location>
</feature>